<dbReference type="AlphaFoldDB" id="A0A4R3ILK4"/>
<evidence type="ECO:0000313" key="1">
    <source>
        <dbReference type="EMBL" id="TCS50358.1"/>
    </source>
</evidence>
<dbReference type="RefSeq" id="WP_132248937.1">
    <property type="nucleotide sequence ID" value="NZ_SLZU01000046.1"/>
</dbReference>
<name>A0A4R3ILK4_9RHOB</name>
<dbReference type="OrthoDB" id="7867506at2"/>
<dbReference type="EMBL" id="SLZU01000046">
    <property type="protein sequence ID" value="TCS50358.1"/>
    <property type="molecule type" value="Genomic_DNA"/>
</dbReference>
<organism evidence="1 2">
    <name type="scientific">Primorskyibacter sedentarius</name>
    <dbReference type="NCBI Taxonomy" id="745311"/>
    <lineage>
        <taxon>Bacteria</taxon>
        <taxon>Pseudomonadati</taxon>
        <taxon>Pseudomonadota</taxon>
        <taxon>Alphaproteobacteria</taxon>
        <taxon>Rhodobacterales</taxon>
        <taxon>Roseobacteraceae</taxon>
        <taxon>Primorskyibacter</taxon>
    </lineage>
</organism>
<reference evidence="1 2" key="1">
    <citation type="submission" date="2019-03" db="EMBL/GenBank/DDBJ databases">
        <title>Genomic Encyclopedia of Type Strains, Phase IV (KMG-IV): sequencing the most valuable type-strain genomes for metagenomic binning, comparative biology and taxonomic classification.</title>
        <authorList>
            <person name="Goeker M."/>
        </authorList>
    </citation>
    <scope>NUCLEOTIDE SEQUENCE [LARGE SCALE GENOMIC DNA]</scope>
    <source>
        <strain evidence="1 2">DSM 104836</strain>
    </source>
</reference>
<comment type="caution">
    <text evidence="1">The sequence shown here is derived from an EMBL/GenBank/DDBJ whole genome shotgun (WGS) entry which is preliminary data.</text>
</comment>
<sequence length="111" mass="11520">MAFQNETNKGRVTSMVDTLHLILKSAQANRAENHEIVAMLRPLTDELAGPGLAADMSAAAPAPTTAALTAGERAALHLADRASLRDLIAALMGRLDAHAAQACRTAPKAAP</sequence>
<keyword evidence="2" id="KW-1185">Reference proteome</keyword>
<accession>A0A4R3ILK4</accession>
<evidence type="ECO:0000313" key="2">
    <source>
        <dbReference type="Proteomes" id="UP000295696"/>
    </source>
</evidence>
<protein>
    <submittedName>
        <fullName evidence="1">Uncharacterized protein</fullName>
    </submittedName>
</protein>
<gene>
    <name evidence="1" type="ORF">EDD52_1465</name>
</gene>
<dbReference type="Proteomes" id="UP000295696">
    <property type="component" value="Unassembled WGS sequence"/>
</dbReference>
<proteinExistence type="predicted"/>